<comment type="caution">
    <text evidence="1">The sequence shown here is derived from an EMBL/GenBank/DDBJ whole genome shotgun (WGS) entry which is preliminary data.</text>
</comment>
<reference evidence="1 2" key="1">
    <citation type="submission" date="2020-08" db="EMBL/GenBank/DDBJ databases">
        <title>Sequencing the genomes of 1000 actinobacteria strains.</title>
        <authorList>
            <person name="Klenk H.-P."/>
        </authorList>
    </citation>
    <scope>NUCLEOTIDE SEQUENCE [LARGE SCALE GENOMIC DNA]</scope>
    <source>
        <strain evidence="1 2">DSM 11053</strain>
    </source>
</reference>
<dbReference type="AlphaFoldDB" id="A0A7W5P6J3"/>
<dbReference type="Gene3D" id="2.60.120.560">
    <property type="entry name" value="Exo-inulinase, domain 1"/>
    <property type="match status" value="1"/>
</dbReference>
<evidence type="ECO:0000313" key="1">
    <source>
        <dbReference type="EMBL" id="MBB3326422.1"/>
    </source>
</evidence>
<name>A0A7W5P6J3_9ACTN</name>
<dbReference type="RefSeq" id="WP_183337373.1">
    <property type="nucleotide sequence ID" value="NZ_JACHZG010000001.1"/>
</dbReference>
<dbReference type="EMBL" id="JACHZG010000001">
    <property type="protein sequence ID" value="MBB3326422.1"/>
    <property type="molecule type" value="Genomic_DNA"/>
</dbReference>
<proteinExistence type="predicted"/>
<organism evidence="1 2">
    <name type="scientific">Microlunatus antarcticus</name>
    <dbReference type="NCBI Taxonomy" id="53388"/>
    <lineage>
        <taxon>Bacteria</taxon>
        <taxon>Bacillati</taxon>
        <taxon>Actinomycetota</taxon>
        <taxon>Actinomycetes</taxon>
        <taxon>Propionibacteriales</taxon>
        <taxon>Propionibacteriaceae</taxon>
        <taxon>Microlunatus</taxon>
    </lineage>
</organism>
<sequence>MTTWTLDQLPSGALTHGVTAEPALHAGRTCMRVELTDTITYDGSPGVDYVDQPTFLVVPTDFGVGSISVDVASGLNHKGPPDARGFAGLAYHLSGEVDQFECVYLRPLNGQGLNPPAPRNRRAVQYFSYPDWPFDRLREAYPDGRFEAPADLLPDIWTTLVLTVSESSVRVSVNGVVVLAVAETKAPVRSGPVALFVDIGTEAFFADLTITAS</sequence>
<evidence type="ECO:0008006" key="3">
    <source>
        <dbReference type="Google" id="ProtNLM"/>
    </source>
</evidence>
<gene>
    <name evidence="1" type="ORF">FHX39_001366</name>
</gene>
<evidence type="ECO:0000313" key="2">
    <source>
        <dbReference type="Proteomes" id="UP000565572"/>
    </source>
</evidence>
<protein>
    <recommendedName>
        <fullName evidence="3">3-keto-disaccharide hydrolase domain-containing protein</fullName>
    </recommendedName>
</protein>
<accession>A0A7W5P6J3</accession>
<keyword evidence="2" id="KW-1185">Reference proteome</keyword>
<dbReference type="Proteomes" id="UP000565572">
    <property type="component" value="Unassembled WGS sequence"/>
</dbReference>